<dbReference type="InterPro" id="IPR041588">
    <property type="entry name" value="Integrase_H2C2"/>
</dbReference>
<dbReference type="PANTHER" id="PTHR35046">
    <property type="entry name" value="ZINC KNUCKLE (CCHC-TYPE) FAMILY PROTEIN"/>
    <property type="match status" value="1"/>
</dbReference>
<dbReference type="OrthoDB" id="1938712at2759"/>
<dbReference type="Proteomes" id="UP000594638">
    <property type="component" value="Unassembled WGS sequence"/>
</dbReference>
<proteinExistence type="predicted"/>
<sequence>MGHFGIQKALDVLKEHFYWPKMKSDVERICSRCIDCKNVKSKVLSQGLYTPLPTPSESWVDISMDFVLGLPRTKRCRDSIFVVVDRFSKMTNLYHVTKLMMPRTLLTYSLKRLCVYMEFLEA</sequence>
<dbReference type="Pfam" id="PF17921">
    <property type="entry name" value="Integrase_H2C2"/>
    <property type="match status" value="1"/>
</dbReference>
<gene>
    <name evidence="2" type="ORF">OLEA9_A034110</name>
</gene>
<dbReference type="AlphaFoldDB" id="A0A8S0U6Z0"/>
<dbReference type="EMBL" id="CACTIH010007404">
    <property type="protein sequence ID" value="CAA3012537.1"/>
    <property type="molecule type" value="Genomic_DNA"/>
</dbReference>
<name>A0A8S0U6Z0_OLEEU</name>
<evidence type="ECO:0000313" key="2">
    <source>
        <dbReference type="EMBL" id="CAA3012537.1"/>
    </source>
</evidence>
<evidence type="ECO:0000313" key="3">
    <source>
        <dbReference type="Proteomes" id="UP000594638"/>
    </source>
</evidence>
<comment type="caution">
    <text evidence="2">The sequence shown here is derived from an EMBL/GenBank/DDBJ whole genome shotgun (WGS) entry which is preliminary data.</text>
</comment>
<evidence type="ECO:0000259" key="1">
    <source>
        <dbReference type="Pfam" id="PF17921"/>
    </source>
</evidence>
<feature type="domain" description="Integrase zinc-binding" evidence="1">
    <location>
        <begin position="2"/>
        <end position="41"/>
    </location>
</feature>
<dbReference type="Gene3D" id="1.10.340.70">
    <property type="match status" value="1"/>
</dbReference>
<organism evidence="2 3">
    <name type="scientific">Olea europaea subsp. europaea</name>
    <dbReference type="NCBI Taxonomy" id="158383"/>
    <lineage>
        <taxon>Eukaryota</taxon>
        <taxon>Viridiplantae</taxon>
        <taxon>Streptophyta</taxon>
        <taxon>Embryophyta</taxon>
        <taxon>Tracheophyta</taxon>
        <taxon>Spermatophyta</taxon>
        <taxon>Magnoliopsida</taxon>
        <taxon>eudicotyledons</taxon>
        <taxon>Gunneridae</taxon>
        <taxon>Pentapetalae</taxon>
        <taxon>asterids</taxon>
        <taxon>lamiids</taxon>
        <taxon>Lamiales</taxon>
        <taxon>Oleaceae</taxon>
        <taxon>Oleeae</taxon>
        <taxon>Olea</taxon>
    </lineage>
</organism>
<dbReference type="PANTHER" id="PTHR35046:SF9">
    <property type="entry name" value="RNA-DIRECTED DNA POLYMERASE"/>
    <property type="match status" value="1"/>
</dbReference>
<protein>
    <submittedName>
        <fullName evidence="2">Integrase, partial</fullName>
    </submittedName>
</protein>
<accession>A0A8S0U6Z0</accession>
<dbReference type="Gramene" id="OE9A034110T1">
    <property type="protein sequence ID" value="OE9A034110C1"/>
    <property type="gene ID" value="OE9A034110"/>
</dbReference>
<keyword evidence="3" id="KW-1185">Reference proteome</keyword>
<reference evidence="2 3" key="1">
    <citation type="submission" date="2019-12" db="EMBL/GenBank/DDBJ databases">
        <authorList>
            <person name="Alioto T."/>
            <person name="Alioto T."/>
            <person name="Gomez Garrido J."/>
        </authorList>
    </citation>
    <scope>NUCLEOTIDE SEQUENCE [LARGE SCALE GENOMIC DNA]</scope>
</reference>